<reference evidence="1 2" key="1">
    <citation type="submission" date="2019-05" db="EMBL/GenBank/DDBJ databases">
        <title>Another draft genome of Portunus trituberculatus and its Hox gene families provides insights of decapod evolution.</title>
        <authorList>
            <person name="Jeong J.-H."/>
            <person name="Song I."/>
            <person name="Kim S."/>
            <person name="Choi T."/>
            <person name="Kim D."/>
            <person name="Ryu S."/>
            <person name="Kim W."/>
        </authorList>
    </citation>
    <scope>NUCLEOTIDE SEQUENCE [LARGE SCALE GENOMIC DNA]</scope>
    <source>
        <tissue evidence="1">Muscle</tissue>
    </source>
</reference>
<comment type="caution">
    <text evidence="1">The sequence shown here is derived from an EMBL/GenBank/DDBJ whole genome shotgun (WGS) entry which is preliminary data.</text>
</comment>
<dbReference type="EMBL" id="VSRR010040080">
    <property type="protein sequence ID" value="MPC74961.1"/>
    <property type="molecule type" value="Genomic_DNA"/>
</dbReference>
<keyword evidence="2" id="KW-1185">Reference proteome</keyword>
<evidence type="ECO:0000313" key="1">
    <source>
        <dbReference type="EMBL" id="MPC74961.1"/>
    </source>
</evidence>
<proteinExistence type="predicted"/>
<protein>
    <submittedName>
        <fullName evidence="1">Uncharacterized protein</fullName>
    </submittedName>
</protein>
<organism evidence="1 2">
    <name type="scientific">Portunus trituberculatus</name>
    <name type="common">Swimming crab</name>
    <name type="synonym">Neptunus trituberculatus</name>
    <dbReference type="NCBI Taxonomy" id="210409"/>
    <lineage>
        <taxon>Eukaryota</taxon>
        <taxon>Metazoa</taxon>
        <taxon>Ecdysozoa</taxon>
        <taxon>Arthropoda</taxon>
        <taxon>Crustacea</taxon>
        <taxon>Multicrustacea</taxon>
        <taxon>Malacostraca</taxon>
        <taxon>Eumalacostraca</taxon>
        <taxon>Eucarida</taxon>
        <taxon>Decapoda</taxon>
        <taxon>Pleocyemata</taxon>
        <taxon>Brachyura</taxon>
        <taxon>Eubrachyura</taxon>
        <taxon>Portunoidea</taxon>
        <taxon>Portunidae</taxon>
        <taxon>Portuninae</taxon>
        <taxon>Portunus</taxon>
    </lineage>
</organism>
<name>A0A5B7HPT6_PORTR</name>
<sequence>MLFKGKSSKLELLIEKIQANKENGTDSETGSVANEGKWATTVFIG</sequence>
<dbReference type="AlphaFoldDB" id="A0A5B7HPT6"/>
<accession>A0A5B7HPT6</accession>
<gene>
    <name evidence="1" type="ORF">E2C01_069344</name>
</gene>
<evidence type="ECO:0000313" key="2">
    <source>
        <dbReference type="Proteomes" id="UP000324222"/>
    </source>
</evidence>
<dbReference type="Proteomes" id="UP000324222">
    <property type="component" value="Unassembled WGS sequence"/>
</dbReference>